<dbReference type="InterPro" id="IPR001909">
    <property type="entry name" value="KRAB"/>
</dbReference>
<dbReference type="PANTHER" id="PTHR23232">
    <property type="entry name" value="KRAB DOMAIN C2H2 ZINC FINGER"/>
    <property type="match status" value="1"/>
</dbReference>
<dbReference type="STRING" id="38654.A0A1U7SK85"/>
<dbReference type="Pfam" id="PF01352">
    <property type="entry name" value="KRAB"/>
    <property type="match status" value="1"/>
</dbReference>
<dbReference type="InterPro" id="IPR050169">
    <property type="entry name" value="Krueppel_C2H2_ZnF"/>
</dbReference>
<feature type="non-terminal residue" evidence="3">
    <location>
        <position position="1"/>
    </location>
</feature>
<evidence type="ECO:0000313" key="2">
    <source>
        <dbReference type="Proteomes" id="UP000189705"/>
    </source>
</evidence>
<dbReference type="SUPFAM" id="SSF109640">
    <property type="entry name" value="KRAB domain (Kruppel-associated box)"/>
    <property type="match status" value="1"/>
</dbReference>
<dbReference type="AlphaFoldDB" id="A0A1U7SK85"/>
<reference evidence="3" key="1">
    <citation type="submission" date="2025-08" db="UniProtKB">
        <authorList>
            <consortium name="RefSeq"/>
        </authorList>
    </citation>
    <scope>IDENTIFICATION</scope>
</reference>
<evidence type="ECO:0000313" key="3">
    <source>
        <dbReference type="RefSeq" id="XP_006039459.1"/>
    </source>
</evidence>
<feature type="domain" description="KRAB" evidence="1">
    <location>
        <begin position="3"/>
        <end position="42"/>
    </location>
</feature>
<dbReference type="InterPro" id="IPR036051">
    <property type="entry name" value="KRAB_dom_sf"/>
</dbReference>
<evidence type="ECO:0000259" key="1">
    <source>
        <dbReference type="PROSITE" id="PS50805"/>
    </source>
</evidence>
<dbReference type="SMART" id="SM00349">
    <property type="entry name" value="KRAB"/>
    <property type="match status" value="1"/>
</dbReference>
<dbReference type="GeneID" id="102369281"/>
<dbReference type="Gene3D" id="6.10.140.140">
    <property type="match status" value="1"/>
</dbReference>
<dbReference type="PANTHER" id="PTHR23232:SF133">
    <property type="entry name" value="RIKEN CDNA 1700020N01 GENE"/>
    <property type="match status" value="1"/>
</dbReference>
<dbReference type="KEGG" id="asn:102369281"/>
<keyword evidence="2" id="KW-1185">Reference proteome</keyword>
<organism evidence="2 3">
    <name type="scientific">Alligator sinensis</name>
    <name type="common">Chinese alligator</name>
    <dbReference type="NCBI Taxonomy" id="38654"/>
    <lineage>
        <taxon>Eukaryota</taxon>
        <taxon>Metazoa</taxon>
        <taxon>Chordata</taxon>
        <taxon>Craniata</taxon>
        <taxon>Vertebrata</taxon>
        <taxon>Euteleostomi</taxon>
        <taxon>Archelosauria</taxon>
        <taxon>Archosauria</taxon>
        <taxon>Crocodylia</taxon>
        <taxon>Alligatoridae</taxon>
        <taxon>Alligatorinae</taxon>
        <taxon>Alligator</taxon>
    </lineage>
</organism>
<dbReference type="OrthoDB" id="9892686at2759"/>
<dbReference type="eggNOG" id="KOG1721">
    <property type="taxonomic scope" value="Eukaryota"/>
</dbReference>
<dbReference type="RefSeq" id="XP_006039459.1">
    <property type="nucleotide sequence ID" value="XM_006039397.1"/>
</dbReference>
<name>A0A1U7SK85_ALLSI</name>
<dbReference type="InParanoid" id="A0A1U7SK85"/>
<dbReference type="CDD" id="cd07765">
    <property type="entry name" value="KRAB_A-box"/>
    <property type="match status" value="1"/>
</dbReference>
<gene>
    <name evidence="3" type="primary">LOC102369281</name>
</gene>
<feature type="non-terminal residue" evidence="3">
    <location>
        <position position="42"/>
    </location>
</feature>
<dbReference type="Proteomes" id="UP000189705">
    <property type="component" value="Unplaced"/>
</dbReference>
<dbReference type="GO" id="GO:0006355">
    <property type="term" value="P:regulation of DNA-templated transcription"/>
    <property type="evidence" value="ECO:0007669"/>
    <property type="project" value="InterPro"/>
</dbReference>
<protein>
    <submittedName>
        <fullName evidence="3">KRAB domain-containing protein 1-like</fullName>
    </submittedName>
</protein>
<accession>A0A1U7SK85</accession>
<dbReference type="PROSITE" id="PS50805">
    <property type="entry name" value="KRAB"/>
    <property type="match status" value="1"/>
</dbReference>
<proteinExistence type="predicted"/>
<sequence>GPVRFEDVAIRFSREEWEMLAPWQQELYRAVMMENYELLAQL</sequence>